<keyword evidence="1" id="KW-0812">Transmembrane</keyword>
<accession>A0A1F5UPL1</accession>
<evidence type="ECO:0000256" key="1">
    <source>
        <dbReference type="SAM" id="Phobius"/>
    </source>
</evidence>
<reference evidence="3 4" key="1">
    <citation type="journal article" date="2016" name="Nat. Commun.">
        <title>Thousands of microbial genomes shed light on interconnected biogeochemical processes in an aquifer system.</title>
        <authorList>
            <person name="Anantharaman K."/>
            <person name="Brown C.T."/>
            <person name="Hug L.A."/>
            <person name="Sharon I."/>
            <person name="Castelle C.J."/>
            <person name="Probst A.J."/>
            <person name="Thomas B.C."/>
            <person name="Singh A."/>
            <person name="Wilkins M.J."/>
            <person name="Karaoz U."/>
            <person name="Brodie E.L."/>
            <person name="Williams K.H."/>
            <person name="Hubbard S.S."/>
            <person name="Banfield J.F."/>
        </authorList>
    </citation>
    <scope>NUCLEOTIDE SEQUENCE [LARGE SCALE GENOMIC DNA]</scope>
    <source>
        <strain evidence="4">RBG_16_55_9</strain>
    </source>
</reference>
<feature type="domain" description="Inner membrane protein YgaP-like transmembrane" evidence="2">
    <location>
        <begin position="57"/>
        <end position="113"/>
    </location>
</feature>
<dbReference type="STRING" id="1817864.A2Z21_06925"/>
<dbReference type="Pfam" id="PF11127">
    <property type="entry name" value="YgaP-like_TM"/>
    <property type="match status" value="1"/>
</dbReference>
<dbReference type="AlphaFoldDB" id="A0A1F5UPL1"/>
<proteinExistence type="predicted"/>
<keyword evidence="1" id="KW-1133">Transmembrane helix</keyword>
<keyword evidence="1" id="KW-0472">Membrane</keyword>
<evidence type="ECO:0000259" key="2">
    <source>
        <dbReference type="Pfam" id="PF11127"/>
    </source>
</evidence>
<protein>
    <recommendedName>
        <fullName evidence="2">Inner membrane protein YgaP-like transmembrane domain-containing protein</fullName>
    </recommendedName>
</protein>
<gene>
    <name evidence="3" type="ORF">A2Z21_06925</name>
</gene>
<name>A0A1F5UPL1_FRAXR</name>
<evidence type="ECO:0000313" key="3">
    <source>
        <dbReference type="EMBL" id="OGF53118.1"/>
    </source>
</evidence>
<comment type="caution">
    <text evidence="3">The sequence shown here is derived from an EMBL/GenBank/DDBJ whole genome shotgun (WGS) entry which is preliminary data.</text>
</comment>
<sequence length="120" mass="13202">MDPLNLFGILLGVGVLLLIALAVFRGELSDSERPKYEMLGQEPPSIRVPARPGRLGVEDRVIRLGLVGASFYYSSQLGWAEASGIALGMLGAYLLLTGLVGRDPVYRWRGWDSRAPEHRH</sequence>
<dbReference type="EMBL" id="MFGX01000117">
    <property type="protein sequence ID" value="OGF53118.1"/>
    <property type="molecule type" value="Genomic_DNA"/>
</dbReference>
<feature type="transmembrane region" description="Helical" evidence="1">
    <location>
        <begin position="85"/>
        <end position="101"/>
    </location>
</feature>
<organism evidence="3 4">
    <name type="scientific">Fraserbacteria sp. (strain RBG_16_55_9)</name>
    <dbReference type="NCBI Taxonomy" id="1817864"/>
    <lineage>
        <taxon>Bacteria</taxon>
        <taxon>Candidatus Fraseribacteriota</taxon>
    </lineage>
</organism>
<evidence type="ECO:0000313" key="4">
    <source>
        <dbReference type="Proteomes" id="UP000179157"/>
    </source>
</evidence>
<dbReference type="InterPro" id="IPR021309">
    <property type="entry name" value="YgaP-like_TM"/>
</dbReference>
<feature type="transmembrane region" description="Helical" evidence="1">
    <location>
        <begin position="6"/>
        <end position="24"/>
    </location>
</feature>
<dbReference type="Proteomes" id="UP000179157">
    <property type="component" value="Unassembled WGS sequence"/>
</dbReference>